<keyword evidence="3 7" id="KW-0479">Metal-binding</keyword>
<dbReference type="PIRSF" id="PIRSF000216">
    <property type="entry name" value="NADH_DH_24kDa"/>
    <property type="match status" value="1"/>
</dbReference>
<dbReference type="CDD" id="cd03064">
    <property type="entry name" value="TRX_Fd_NuoE"/>
    <property type="match status" value="1"/>
</dbReference>
<feature type="binding site" evidence="7">
    <location>
        <position position="82"/>
    </location>
    <ligand>
        <name>[2Fe-2S] cluster</name>
        <dbReference type="ChEBI" id="CHEBI:190135"/>
    </ligand>
</feature>
<evidence type="ECO:0000256" key="7">
    <source>
        <dbReference type="PIRSR" id="PIRSR000216-1"/>
    </source>
</evidence>
<keyword evidence="2 7" id="KW-0001">2Fe-2S</keyword>
<comment type="cofactor">
    <cofactor evidence="6">
        <name>[2Fe-2S] cluster</name>
        <dbReference type="ChEBI" id="CHEBI:190135"/>
    </cofactor>
</comment>
<protein>
    <submittedName>
        <fullName evidence="9">NAD(P)H-dependent oxidoreductase subunit E</fullName>
    </submittedName>
</protein>
<dbReference type="GO" id="GO:0046872">
    <property type="term" value="F:metal ion binding"/>
    <property type="evidence" value="ECO:0007669"/>
    <property type="project" value="UniProtKB-KW"/>
</dbReference>
<keyword evidence="5 7" id="KW-0411">Iron-sulfur</keyword>
<dbReference type="GO" id="GO:0051537">
    <property type="term" value="F:2 iron, 2 sulfur cluster binding"/>
    <property type="evidence" value="ECO:0007669"/>
    <property type="project" value="UniProtKB-KW"/>
</dbReference>
<dbReference type="Proteomes" id="UP000319619">
    <property type="component" value="Unassembled WGS sequence"/>
</dbReference>
<dbReference type="PANTHER" id="PTHR10371">
    <property type="entry name" value="NADH DEHYDROGENASE UBIQUINONE FLAVOPROTEIN 2, MITOCHONDRIAL"/>
    <property type="match status" value="1"/>
</dbReference>
<feature type="region of interest" description="Disordered" evidence="8">
    <location>
        <begin position="148"/>
        <end position="171"/>
    </location>
</feature>
<dbReference type="SUPFAM" id="SSF52833">
    <property type="entry name" value="Thioredoxin-like"/>
    <property type="match status" value="1"/>
</dbReference>
<proteinExistence type="inferred from homology"/>
<accession>A0A532V5D4</accession>
<dbReference type="AlphaFoldDB" id="A0A532V5D4"/>
<dbReference type="Gene3D" id="3.40.30.10">
    <property type="entry name" value="Glutaredoxin"/>
    <property type="match status" value="1"/>
</dbReference>
<evidence type="ECO:0000256" key="4">
    <source>
        <dbReference type="ARBA" id="ARBA00023004"/>
    </source>
</evidence>
<keyword evidence="4 7" id="KW-0408">Iron</keyword>
<dbReference type="Gene3D" id="1.10.10.1590">
    <property type="entry name" value="NADH-quinone oxidoreductase subunit E"/>
    <property type="match status" value="1"/>
</dbReference>
<comment type="cofactor">
    <cofactor evidence="7">
        <name>[2Fe-2S] cluster</name>
        <dbReference type="ChEBI" id="CHEBI:190135"/>
    </cofactor>
    <text evidence="7">Binds 1 [2Fe-2S] cluster.</text>
</comment>
<dbReference type="GO" id="GO:0003954">
    <property type="term" value="F:NADH dehydrogenase activity"/>
    <property type="evidence" value="ECO:0007669"/>
    <property type="project" value="TreeGrafter"/>
</dbReference>
<evidence type="ECO:0000256" key="1">
    <source>
        <dbReference type="ARBA" id="ARBA00010643"/>
    </source>
</evidence>
<name>A0A532V5D4_UNCL8</name>
<dbReference type="EMBL" id="NJBN01000001">
    <property type="protein sequence ID" value="TKJ42416.1"/>
    <property type="molecule type" value="Genomic_DNA"/>
</dbReference>
<dbReference type="InterPro" id="IPR042128">
    <property type="entry name" value="NuoE_dom"/>
</dbReference>
<reference evidence="9 10" key="1">
    <citation type="submission" date="2017-06" db="EMBL/GenBank/DDBJ databases">
        <title>Novel microbial phyla capable of carbon fixation and sulfur reduction in deep-sea sediments.</title>
        <authorList>
            <person name="Huang J."/>
            <person name="Baker B."/>
            <person name="Wang Y."/>
        </authorList>
    </citation>
    <scope>NUCLEOTIDE SEQUENCE [LARGE SCALE GENOMIC DNA]</scope>
    <source>
        <strain evidence="9">B3_LCP</strain>
    </source>
</reference>
<sequence length="171" mass="19371">MRTLSDSTRQQAQALMEMYPTKEAAMLPVLHLAQKEFGLIDDEAEQVVAEVMGISPVSVRETSRFYFMYHHHPVGKYHLQVCQNISCTIMGAETILDHIKRRLGIEAEERTEDGLFSVERVECIACCDRGPAMLVNDKLHTGLTPDKIDGIIKESDPERKLDHMQSEGNKE</sequence>
<evidence type="ECO:0000256" key="5">
    <source>
        <dbReference type="ARBA" id="ARBA00023014"/>
    </source>
</evidence>
<dbReference type="InterPro" id="IPR036249">
    <property type="entry name" value="Thioredoxin-like_sf"/>
</dbReference>
<feature type="binding site" evidence="7">
    <location>
        <position position="87"/>
    </location>
    <ligand>
        <name>[2Fe-2S] cluster</name>
        <dbReference type="ChEBI" id="CHEBI:190135"/>
    </ligand>
</feature>
<feature type="binding site" evidence="7">
    <location>
        <position position="123"/>
    </location>
    <ligand>
        <name>[2Fe-2S] cluster</name>
        <dbReference type="ChEBI" id="CHEBI:190135"/>
    </ligand>
</feature>
<comment type="similarity">
    <text evidence="1">Belongs to the complex I 24 kDa subunit family.</text>
</comment>
<dbReference type="InterPro" id="IPR002023">
    <property type="entry name" value="NuoE-like"/>
</dbReference>
<organism evidence="9 10">
    <name type="scientific">candidate division LCP-89 bacterium B3_LCP</name>
    <dbReference type="NCBI Taxonomy" id="2012998"/>
    <lineage>
        <taxon>Bacteria</taxon>
        <taxon>Pseudomonadati</taxon>
        <taxon>Bacteria division LCP-89</taxon>
    </lineage>
</organism>
<evidence type="ECO:0000256" key="2">
    <source>
        <dbReference type="ARBA" id="ARBA00022714"/>
    </source>
</evidence>
<evidence type="ECO:0000256" key="8">
    <source>
        <dbReference type="SAM" id="MobiDB-lite"/>
    </source>
</evidence>
<gene>
    <name evidence="9" type="ORF">CEE37_01665</name>
</gene>
<comment type="caution">
    <text evidence="9">The sequence shown here is derived from an EMBL/GenBank/DDBJ whole genome shotgun (WGS) entry which is preliminary data.</text>
</comment>
<evidence type="ECO:0000313" key="9">
    <source>
        <dbReference type="EMBL" id="TKJ42416.1"/>
    </source>
</evidence>
<dbReference type="InterPro" id="IPR041921">
    <property type="entry name" value="NuoE_N"/>
</dbReference>
<evidence type="ECO:0000256" key="6">
    <source>
        <dbReference type="ARBA" id="ARBA00034078"/>
    </source>
</evidence>
<dbReference type="Pfam" id="PF01257">
    <property type="entry name" value="2Fe-2S_thioredx"/>
    <property type="match status" value="1"/>
</dbReference>
<evidence type="ECO:0000256" key="3">
    <source>
        <dbReference type="ARBA" id="ARBA00022723"/>
    </source>
</evidence>
<dbReference type="PANTHER" id="PTHR10371:SF3">
    <property type="entry name" value="NADH DEHYDROGENASE [UBIQUINONE] FLAVOPROTEIN 2, MITOCHONDRIAL"/>
    <property type="match status" value="1"/>
</dbReference>
<feature type="binding site" evidence="7">
    <location>
        <position position="127"/>
    </location>
    <ligand>
        <name>[2Fe-2S] cluster</name>
        <dbReference type="ChEBI" id="CHEBI:190135"/>
    </ligand>
</feature>
<evidence type="ECO:0000313" key="10">
    <source>
        <dbReference type="Proteomes" id="UP000319619"/>
    </source>
</evidence>